<proteinExistence type="predicted"/>
<comment type="caution">
    <text evidence="3">The sequence shown here is derived from an EMBL/GenBank/DDBJ whole genome shotgun (WGS) entry which is preliminary data.</text>
</comment>
<accession>A0ABT3QEY8</accession>
<sequence>MTSFSPPLILTWQWYLLIVIALFFQIILMMYAAPYFRGFVDLLAGRITGQLRYWPGGRWQNIRHQLKRLGIMAPGQQVGCIVTRVAFVLAIAVCGMVPVFSLSPPGFPAPGLLLICALLVLVSVLLMLPVMIQAGQSASDGYLSGVSDILLLPALTPILLMTGGQDLSNFLIHTRAYSPSGEGAPFVLAGAAIFLGALGQGGSVADEAQCPLSGADRGLWLWTHDILQLCWITLAGDIVWSGVLALPLPEEGATAWMVNCFYGTGGWVLKLVCAMFFLVLIRLVLLSVIKRGRVRFLSVFLAGLVAWQIATPLFLPVSDKNEKGTPPSHKTSWYNEEEGGFAP</sequence>
<dbReference type="Proteomes" id="UP001301152">
    <property type="component" value="Unassembled WGS sequence"/>
</dbReference>
<name>A0ABT3QEY8_9PROT</name>
<feature type="transmembrane region" description="Helical" evidence="2">
    <location>
        <begin position="112"/>
        <end position="130"/>
    </location>
</feature>
<feature type="transmembrane region" description="Helical" evidence="2">
    <location>
        <begin position="267"/>
        <end position="289"/>
    </location>
</feature>
<evidence type="ECO:0000313" key="3">
    <source>
        <dbReference type="EMBL" id="MCX2563816.1"/>
    </source>
</evidence>
<evidence type="ECO:0000256" key="2">
    <source>
        <dbReference type="SAM" id="Phobius"/>
    </source>
</evidence>
<feature type="region of interest" description="Disordered" evidence="1">
    <location>
        <begin position="321"/>
        <end position="343"/>
    </location>
</feature>
<dbReference type="EMBL" id="JAPIUZ010000003">
    <property type="protein sequence ID" value="MCX2563816.1"/>
    <property type="molecule type" value="Genomic_DNA"/>
</dbReference>
<evidence type="ECO:0000256" key="1">
    <source>
        <dbReference type="SAM" id="MobiDB-lite"/>
    </source>
</evidence>
<feature type="transmembrane region" description="Helical" evidence="2">
    <location>
        <begin position="183"/>
        <end position="205"/>
    </location>
</feature>
<feature type="transmembrane region" description="Helical" evidence="2">
    <location>
        <begin position="142"/>
        <end position="163"/>
    </location>
</feature>
<organism evidence="3 4">
    <name type="scientific">Acetobacter thailandicus</name>
    <dbReference type="NCBI Taxonomy" id="1502842"/>
    <lineage>
        <taxon>Bacteria</taxon>
        <taxon>Pseudomonadati</taxon>
        <taxon>Pseudomonadota</taxon>
        <taxon>Alphaproteobacteria</taxon>
        <taxon>Acetobacterales</taxon>
        <taxon>Acetobacteraceae</taxon>
        <taxon>Acetobacter</taxon>
    </lineage>
</organism>
<feature type="transmembrane region" description="Helical" evidence="2">
    <location>
        <begin position="78"/>
        <end position="100"/>
    </location>
</feature>
<gene>
    <name evidence="3" type="ORF">OQ497_07595</name>
</gene>
<keyword evidence="2" id="KW-0812">Transmembrane</keyword>
<dbReference type="RefSeq" id="WP_173559612.1">
    <property type="nucleotide sequence ID" value="NZ_JAPIUZ010000003.1"/>
</dbReference>
<keyword evidence="2" id="KW-1133">Transmembrane helix</keyword>
<keyword evidence="2" id="KW-0472">Membrane</keyword>
<protein>
    <submittedName>
        <fullName evidence="3">Uncharacterized protein</fullName>
    </submittedName>
</protein>
<feature type="transmembrane region" description="Helical" evidence="2">
    <location>
        <begin position="226"/>
        <end position="247"/>
    </location>
</feature>
<feature type="transmembrane region" description="Helical" evidence="2">
    <location>
        <begin position="296"/>
        <end position="315"/>
    </location>
</feature>
<feature type="transmembrane region" description="Helical" evidence="2">
    <location>
        <begin position="12"/>
        <end position="33"/>
    </location>
</feature>
<keyword evidence="4" id="KW-1185">Reference proteome</keyword>
<evidence type="ECO:0000313" key="4">
    <source>
        <dbReference type="Proteomes" id="UP001301152"/>
    </source>
</evidence>
<reference evidence="3 4" key="1">
    <citation type="submission" date="2022-11" db="EMBL/GenBank/DDBJ databases">
        <title>Genome sequencing of Acetobacter type strain.</title>
        <authorList>
            <person name="Heo J."/>
            <person name="Lee D."/>
            <person name="Han B.-H."/>
            <person name="Hong S.-B."/>
            <person name="Kwon S.-W."/>
        </authorList>
    </citation>
    <scope>NUCLEOTIDE SEQUENCE [LARGE SCALE GENOMIC DNA]</scope>
    <source>
        <strain evidence="3 4">KACC 21253</strain>
    </source>
</reference>